<dbReference type="InterPro" id="IPR018767">
    <property type="entry name" value="Brl1/Brr6_dom"/>
</dbReference>
<name>A0A9W8X6D4_9PLEO</name>
<evidence type="ECO:0000313" key="4">
    <source>
        <dbReference type="EMBL" id="KAJ4342255.1"/>
    </source>
</evidence>
<reference evidence="4" key="1">
    <citation type="submission" date="2022-10" db="EMBL/GenBank/DDBJ databases">
        <title>Tapping the CABI collections for fungal endophytes: first genome assemblies for Collariella, Neodidymelliopsis, Ascochyta clinopodiicola, Didymella pomorum, Didymosphaeria variabile, Neocosmospora piperis and Neocucurbitaria cava.</title>
        <authorList>
            <person name="Hill R."/>
        </authorList>
    </citation>
    <scope>NUCLEOTIDE SEQUENCE</scope>
    <source>
        <strain evidence="4">IMI 360193</strain>
    </source>
</reference>
<feature type="compositionally biased region" description="Polar residues" evidence="1">
    <location>
        <begin position="39"/>
        <end position="50"/>
    </location>
</feature>
<feature type="compositionally biased region" description="Polar residues" evidence="1">
    <location>
        <begin position="84"/>
        <end position="98"/>
    </location>
</feature>
<feature type="region of interest" description="Disordered" evidence="1">
    <location>
        <begin position="435"/>
        <end position="494"/>
    </location>
</feature>
<dbReference type="AlphaFoldDB" id="A0A9W8X6D4"/>
<dbReference type="GO" id="GO:0055088">
    <property type="term" value="P:lipid homeostasis"/>
    <property type="evidence" value="ECO:0007669"/>
    <property type="project" value="InterPro"/>
</dbReference>
<dbReference type="Proteomes" id="UP001140562">
    <property type="component" value="Unassembled WGS sequence"/>
</dbReference>
<dbReference type="OrthoDB" id="5961at2759"/>
<feature type="compositionally biased region" description="Polar residues" evidence="1">
    <location>
        <begin position="467"/>
        <end position="481"/>
    </location>
</feature>
<dbReference type="GO" id="GO:0006998">
    <property type="term" value="P:nuclear envelope organization"/>
    <property type="evidence" value="ECO:0007669"/>
    <property type="project" value="InterPro"/>
</dbReference>
<sequence>MCPFTSTRVRESDTMFRKSHRESTTPMDFEYDNKYGPVDQQSPFLTSIANSPARRRELDPTAPSPFIGQGTSQLSRGPRFGQPGPQSQFDSPTKNAFATPSRVREAASNFPQSGAKPLPSIPQHVNNAWTPRTPTTDYDFSSGGETPNTPAQESDQATPDTHMAGKMMTLMDSPSPKKASRRQSFMRTIRNWGSPSPSKEELPKEIKTELSRKHYNEKLENRVVKRRRSTRERSDKGKKKRATARDDDESENEVAQTQKNASLEPVQVRQTYGASIAGFFHWIEAHPRLPTVLAYYLQFAVNAFFLLLFMWVVYIMLNAVFADINIESDKHHSEIMVEIAQCAKNYRENRCEPDTRVPAMEMACGNWETCMSRDPQKLARASVTVRACARIINSFFEEFSYKSMVCSAALLFASGSSWLGFRKQFGKIVEVGQGSWPQANSSSHPTTFYEYDASTHPDEAEEYLPTPRQQQLEVPQSTATPQLPRGFADTPHQQ</sequence>
<accession>A0A9W8X6D4</accession>
<keyword evidence="2" id="KW-0472">Membrane</keyword>
<gene>
    <name evidence="4" type="ORF">N0V87_001241</name>
</gene>
<dbReference type="PANTHER" id="PTHR28136">
    <property type="entry name" value="NUCLEUS EXPORT PROTEIN BRR6"/>
    <property type="match status" value="1"/>
</dbReference>
<proteinExistence type="predicted"/>
<protein>
    <recommendedName>
        <fullName evidence="3">Brl1/Brr6 domain-containing protein</fullName>
    </recommendedName>
</protein>
<evidence type="ECO:0000313" key="5">
    <source>
        <dbReference type="Proteomes" id="UP001140562"/>
    </source>
</evidence>
<keyword evidence="5" id="KW-1185">Reference proteome</keyword>
<dbReference type="InterPro" id="IPR040202">
    <property type="entry name" value="Brl1/Brr6"/>
</dbReference>
<evidence type="ECO:0000256" key="1">
    <source>
        <dbReference type="SAM" id="MobiDB-lite"/>
    </source>
</evidence>
<feature type="domain" description="Brl1/Brr6" evidence="3">
    <location>
        <begin position="293"/>
        <end position="425"/>
    </location>
</feature>
<dbReference type="PANTHER" id="PTHR28136:SF1">
    <property type="entry name" value="NUCLEUS EXPORT PROTEIN BRL1"/>
    <property type="match status" value="1"/>
</dbReference>
<feature type="compositionally biased region" description="Polar residues" evidence="1">
    <location>
        <begin position="182"/>
        <end position="197"/>
    </location>
</feature>
<dbReference type="EMBL" id="JAPEUV010000007">
    <property type="protein sequence ID" value="KAJ4342255.1"/>
    <property type="molecule type" value="Genomic_DNA"/>
</dbReference>
<dbReference type="SMART" id="SM01042">
    <property type="entry name" value="Brr6_like_C_C"/>
    <property type="match status" value="1"/>
</dbReference>
<dbReference type="GO" id="GO:0031965">
    <property type="term" value="C:nuclear membrane"/>
    <property type="evidence" value="ECO:0007669"/>
    <property type="project" value="InterPro"/>
</dbReference>
<feature type="compositionally biased region" description="Polar residues" evidence="1">
    <location>
        <begin position="435"/>
        <end position="446"/>
    </location>
</feature>
<keyword evidence="2" id="KW-0812">Transmembrane</keyword>
<comment type="caution">
    <text evidence="4">The sequence shown here is derived from an EMBL/GenBank/DDBJ whole genome shotgun (WGS) entry which is preliminary data.</text>
</comment>
<keyword evidence="2" id="KW-1133">Transmembrane helix</keyword>
<organism evidence="4 5">
    <name type="scientific">Didymella glomerata</name>
    <dbReference type="NCBI Taxonomy" id="749621"/>
    <lineage>
        <taxon>Eukaryota</taxon>
        <taxon>Fungi</taxon>
        <taxon>Dikarya</taxon>
        <taxon>Ascomycota</taxon>
        <taxon>Pezizomycotina</taxon>
        <taxon>Dothideomycetes</taxon>
        <taxon>Pleosporomycetidae</taxon>
        <taxon>Pleosporales</taxon>
        <taxon>Pleosporineae</taxon>
        <taxon>Didymellaceae</taxon>
        <taxon>Didymella</taxon>
    </lineage>
</organism>
<feature type="compositionally biased region" description="Basic and acidic residues" evidence="1">
    <location>
        <begin position="198"/>
        <end position="223"/>
    </location>
</feature>
<feature type="compositionally biased region" description="Polar residues" evidence="1">
    <location>
        <begin position="123"/>
        <end position="159"/>
    </location>
</feature>
<feature type="region of interest" description="Disordered" evidence="1">
    <location>
        <begin position="1"/>
        <end position="262"/>
    </location>
</feature>
<evidence type="ECO:0000256" key="2">
    <source>
        <dbReference type="SAM" id="Phobius"/>
    </source>
</evidence>
<feature type="transmembrane region" description="Helical" evidence="2">
    <location>
        <begin position="295"/>
        <end position="321"/>
    </location>
</feature>
<dbReference type="Pfam" id="PF10104">
    <property type="entry name" value="Brr6_like_C_C"/>
    <property type="match status" value="1"/>
</dbReference>
<feature type="compositionally biased region" description="Basic residues" evidence="1">
    <location>
        <begin position="224"/>
        <end position="242"/>
    </location>
</feature>
<evidence type="ECO:0000259" key="3">
    <source>
        <dbReference type="SMART" id="SM01042"/>
    </source>
</evidence>